<dbReference type="KEGG" id="kpul:GXN76_04290"/>
<reference evidence="1 2" key="1">
    <citation type="submission" date="2020-01" db="EMBL/GenBank/DDBJ databases">
        <authorList>
            <person name="Gulvik C.A."/>
            <person name="Batra D.G."/>
        </authorList>
    </citation>
    <scope>NUCLEOTIDE SEQUENCE [LARGE SCALE GENOMIC DNA]</scope>
    <source>
        <strain evidence="1 2">W9323</strain>
    </source>
</reference>
<evidence type="ECO:0000313" key="2">
    <source>
        <dbReference type="Proteomes" id="UP000503088"/>
    </source>
</evidence>
<gene>
    <name evidence="1" type="ORF">GXN76_04290</name>
</gene>
<name>A0A7D4BVA3_9BACL</name>
<proteinExistence type="predicted"/>
<keyword evidence="2" id="KW-1185">Reference proteome</keyword>
<dbReference type="Proteomes" id="UP000503088">
    <property type="component" value="Chromosome"/>
</dbReference>
<organism evidence="1 2">
    <name type="scientific">Kroppenstedtia pulmonis</name>
    <dbReference type="NCBI Taxonomy" id="1380685"/>
    <lineage>
        <taxon>Bacteria</taxon>
        <taxon>Bacillati</taxon>
        <taxon>Bacillota</taxon>
        <taxon>Bacilli</taxon>
        <taxon>Bacillales</taxon>
        <taxon>Thermoactinomycetaceae</taxon>
        <taxon>Kroppenstedtia</taxon>
    </lineage>
</organism>
<protein>
    <submittedName>
        <fullName evidence="1">Uncharacterized protein</fullName>
    </submittedName>
</protein>
<dbReference type="EMBL" id="CP048104">
    <property type="protein sequence ID" value="QKG83773.1"/>
    <property type="molecule type" value="Genomic_DNA"/>
</dbReference>
<evidence type="ECO:0000313" key="1">
    <source>
        <dbReference type="EMBL" id="QKG83773.1"/>
    </source>
</evidence>
<dbReference type="RefSeq" id="WP_173220827.1">
    <property type="nucleotide sequence ID" value="NZ_CP048104.1"/>
</dbReference>
<sequence length="55" mass="6430">MRKEDTFSTEERSNLFVKDAAHLIPNVVIVKTYSMVRYIFKHALLLNRFGLCKKG</sequence>
<dbReference type="AlphaFoldDB" id="A0A7D4BVA3"/>
<accession>A0A7D4BVA3</accession>